<keyword evidence="7 9" id="KW-0233">DNA recombination</keyword>
<feature type="active site" evidence="9">
    <location>
        <position position="166"/>
    </location>
</feature>
<organism evidence="12 13">
    <name type="scientific">Ornithinimicrobium pratense</name>
    <dbReference type="NCBI Taxonomy" id="2593973"/>
    <lineage>
        <taxon>Bacteria</taxon>
        <taxon>Bacillati</taxon>
        <taxon>Actinomycetota</taxon>
        <taxon>Actinomycetes</taxon>
        <taxon>Micrococcales</taxon>
        <taxon>Ornithinimicrobiaceae</taxon>
        <taxon>Ornithinimicrobium</taxon>
    </lineage>
</organism>
<evidence type="ECO:0000256" key="7">
    <source>
        <dbReference type="ARBA" id="ARBA00023172"/>
    </source>
</evidence>
<evidence type="ECO:0000313" key="12">
    <source>
        <dbReference type="EMBL" id="QFG68960.1"/>
    </source>
</evidence>
<keyword evidence="8 9" id="KW-0131">Cell cycle</keyword>
<gene>
    <name evidence="9" type="primary">xerC</name>
    <name evidence="12" type="ORF">FY030_09810</name>
</gene>
<dbReference type="GO" id="GO:0007059">
    <property type="term" value="P:chromosome segregation"/>
    <property type="evidence" value="ECO:0007669"/>
    <property type="project" value="UniProtKB-UniRule"/>
</dbReference>
<sequence>MTPATGSTPVAASALPAQELFDAFEQHLRVEKGRSEHTVRAYLGDLRDLGTHLSEQGVTDLGDVGLPDLRSWLGRMGAEGAARSTLSRRAAAAKTFFRWAHRHGRVSQDPSLRLLAPGKDKHLPAVLRAPQAGELMDLAGVAADDDDPVHQRNRAMLELLYASGMRVGELTGLDVDNVDLQAGTARVLGKGAKERIVPFGAPAAEALQAWLATGRPRLATASSGPALFLGRRGRRVDQRQVRSSLQELLRHLPDTPVMGPHGLRHSAATHLLEGGADLRTVQELLGHASLATTQIYTHISVDRLRAAYQQAHPRA</sequence>
<dbReference type="RefSeq" id="WP_158061346.1">
    <property type="nucleotide sequence ID" value="NZ_CP044427.1"/>
</dbReference>
<feature type="domain" description="Core-binding (CB)" evidence="11">
    <location>
        <begin position="15"/>
        <end position="101"/>
    </location>
</feature>
<dbReference type="Gene3D" id="1.10.443.10">
    <property type="entry name" value="Intergrase catalytic core"/>
    <property type="match status" value="1"/>
</dbReference>
<dbReference type="SUPFAM" id="SSF56349">
    <property type="entry name" value="DNA breaking-rejoining enzymes"/>
    <property type="match status" value="1"/>
</dbReference>
<keyword evidence="13" id="KW-1185">Reference proteome</keyword>
<dbReference type="InterPro" id="IPR010998">
    <property type="entry name" value="Integrase_recombinase_N"/>
</dbReference>
<dbReference type="Proteomes" id="UP000326546">
    <property type="component" value="Chromosome"/>
</dbReference>
<dbReference type="OrthoDB" id="9801717at2"/>
<dbReference type="InterPro" id="IPR013762">
    <property type="entry name" value="Integrase-like_cat_sf"/>
</dbReference>
<dbReference type="GO" id="GO:0009037">
    <property type="term" value="F:tyrosine-based site-specific recombinase activity"/>
    <property type="evidence" value="ECO:0007669"/>
    <property type="project" value="UniProtKB-UniRule"/>
</dbReference>
<dbReference type="KEGG" id="serw:FY030_09810"/>
<keyword evidence="3 9" id="KW-0132">Cell division</keyword>
<feature type="active site" evidence="9">
    <location>
        <position position="261"/>
    </location>
</feature>
<dbReference type="PROSITE" id="PS51900">
    <property type="entry name" value="CB"/>
    <property type="match status" value="1"/>
</dbReference>
<evidence type="ECO:0000313" key="13">
    <source>
        <dbReference type="Proteomes" id="UP000326546"/>
    </source>
</evidence>
<dbReference type="InterPro" id="IPR050090">
    <property type="entry name" value="Tyrosine_recombinase_XerCD"/>
</dbReference>
<keyword evidence="2 9" id="KW-0963">Cytoplasm</keyword>
<dbReference type="InterPro" id="IPR044068">
    <property type="entry name" value="CB"/>
</dbReference>
<dbReference type="InterPro" id="IPR002104">
    <property type="entry name" value="Integrase_catalytic"/>
</dbReference>
<keyword evidence="6 9" id="KW-0238">DNA-binding</keyword>
<keyword evidence="4 9" id="KW-0159">Chromosome partition</keyword>
<dbReference type="AlphaFoldDB" id="A0A5J6V4P7"/>
<dbReference type="PANTHER" id="PTHR30349:SF77">
    <property type="entry name" value="TYROSINE RECOMBINASE XERC"/>
    <property type="match status" value="1"/>
</dbReference>
<dbReference type="HAMAP" id="MF_01808">
    <property type="entry name" value="Recomb_XerC_XerD"/>
    <property type="match status" value="1"/>
</dbReference>
<dbReference type="Pfam" id="PF02899">
    <property type="entry name" value="Phage_int_SAM_1"/>
    <property type="match status" value="1"/>
</dbReference>
<feature type="domain" description="Tyr recombinase" evidence="10">
    <location>
        <begin position="122"/>
        <end position="309"/>
    </location>
</feature>
<evidence type="ECO:0000256" key="1">
    <source>
        <dbReference type="ARBA" id="ARBA00004496"/>
    </source>
</evidence>
<dbReference type="CDD" id="cd00798">
    <property type="entry name" value="INT_XerDC_C"/>
    <property type="match status" value="1"/>
</dbReference>
<dbReference type="InterPro" id="IPR011010">
    <property type="entry name" value="DNA_brk_join_enz"/>
</dbReference>
<evidence type="ECO:0000259" key="10">
    <source>
        <dbReference type="PROSITE" id="PS51898"/>
    </source>
</evidence>
<keyword evidence="5 9" id="KW-0229">DNA integration</keyword>
<evidence type="ECO:0000259" key="11">
    <source>
        <dbReference type="PROSITE" id="PS51900"/>
    </source>
</evidence>
<comment type="subcellular location">
    <subcellularLocation>
        <location evidence="1 9">Cytoplasm</location>
    </subcellularLocation>
</comment>
<protein>
    <recommendedName>
        <fullName evidence="9">Tyrosine recombinase XerC</fullName>
    </recommendedName>
</protein>
<accession>A0A5J6V4P7</accession>
<comment type="similarity">
    <text evidence="9">Belongs to the 'phage' integrase family. XerC subfamily.</text>
</comment>
<evidence type="ECO:0000256" key="3">
    <source>
        <dbReference type="ARBA" id="ARBA00022618"/>
    </source>
</evidence>
<comment type="subunit">
    <text evidence="9">Forms a cyclic heterotetrameric complex composed of two molecules of XerC and two molecules of XerD.</text>
</comment>
<dbReference type="GO" id="GO:0006313">
    <property type="term" value="P:DNA transposition"/>
    <property type="evidence" value="ECO:0007669"/>
    <property type="project" value="UniProtKB-UniRule"/>
</dbReference>
<evidence type="ECO:0000256" key="4">
    <source>
        <dbReference type="ARBA" id="ARBA00022829"/>
    </source>
</evidence>
<dbReference type="Pfam" id="PF00589">
    <property type="entry name" value="Phage_integrase"/>
    <property type="match status" value="1"/>
</dbReference>
<comment type="function">
    <text evidence="9">Site-specific tyrosine recombinase, which acts by catalyzing the cutting and rejoining of the recombining DNA molecules. The XerC-XerD complex is essential to convert dimers of the bacterial chromosome into monomers to permit their segregation at cell division. It also contributes to the segregational stability of plasmids.</text>
</comment>
<feature type="active site" evidence="9">
    <location>
        <position position="264"/>
    </location>
</feature>
<feature type="active site" evidence="9">
    <location>
        <position position="190"/>
    </location>
</feature>
<evidence type="ECO:0000256" key="8">
    <source>
        <dbReference type="ARBA" id="ARBA00023306"/>
    </source>
</evidence>
<evidence type="ECO:0000256" key="9">
    <source>
        <dbReference type="HAMAP-Rule" id="MF_01808"/>
    </source>
</evidence>
<name>A0A5J6V4P7_9MICO</name>
<dbReference type="Gene3D" id="1.10.150.130">
    <property type="match status" value="1"/>
</dbReference>
<dbReference type="GO" id="GO:0051301">
    <property type="term" value="P:cell division"/>
    <property type="evidence" value="ECO:0007669"/>
    <property type="project" value="UniProtKB-KW"/>
</dbReference>
<dbReference type="GO" id="GO:0005737">
    <property type="term" value="C:cytoplasm"/>
    <property type="evidence" value="ECO:0007669"/>
    <property type="project" value="UniProtKB-SubCell"/>
</dbReference>
<evidence type="ECO:0000256" key="2">
    <source>
        <dbReference type="ARBA" id="ARBA00022490"/>
    </source>
</evidence>
<dbReference type="PANTHER" id="PTHR30349">
    <property type="entry name" value="PHAGE INTEGRASE-RELATED"/>
    <property type="match status" value="1"/>
</dbReference>
<evidence type="ECO:0000256" key="5">
    <source>
        <dbReference type="ARBA" id="ARBA00022908"/>
    </source>
</evidence>
<evidence type="ECO:0000256" key="6">
    <source>
        <dbReference type="ARBA" id="ARBA00023125"/>
    </source>
</evidence>
<feature type="active site" description="O-(3'-phospho-DNA)-tyrosine intermediate" evidence="9">
    <location>
        <position position="296"/>
    </location>
</feature>
<dbReference type="InterPro" id="IPR023009">
    <property type="entry name" value="Tyrosine_recombinase_XerC/XerD"/>
</dbReference>
<proteinExistence type="inferred from homology"/>
<feature type="active site" evidence="9">
    <location>
        <position position="287"/>
    </location>
</feature>
<dbReference type="GO" id="GO:0003677">
    <property type="term" value="F:DNA binding"/>
    <property type="evidence" value="ECO:0007669"/>
    <property type="project" value="UniProtKB-UniRule"/>
</dbReference>
<dbReference type="PROSITE" id="PS51898">
    <property type="entry name" value="TYR_RECOMBINASE"/>
    <property type="match status" value="1"/>
</dbReference>
<dbReference type="EMBL" id="CP044427">
    <property type="protein sequence ID" value="QFG68960.1"/>
    <property type="molecule type" value="Genomic_DNA"/>
</dbReference>
<reference evidence="12 13" key="1">
    <citation type="submission" date="2019-09" db="EMBL/GenBank/DDBJ databases">
        <title>Serinicoccus pratensis sp. nov., isolated from meadow soil.</title>
        <authorList>
            <person name="Zhang W."/>
        </authorList>
    </citation>
    <scope>NUCLEOTIDE SEQUENCE [LARGE SCALE GENOMIC DNA]</scope>
    <source>
        <strain evidence="12 13">W204</strain>
    </source>
</reference>
<dbReference type="NCBIfam" id="NF001399">
    <property type="entry name" value="PRK00283.1"/>
    <property type="match status" value="1"/>
</dbReference>
<dbReference type="InterPro" id="IPR004107">
    <property type="entry name" value="Integrase_SAM-like_N"/>
</dbReference>